<gene>
    <name evidence="2" type="primary">LOC122150992</name>
</gene>
<accession>A0AC54Z9A1</accession>
<organism evidence="1 2">
    <name type="scientific">Orycteropus afer afer</name>
    <dbReference type="NCBI Taxonomy" id="1230840"/>
    <lineage>
        <taxon>Eukaryota</taxon>
        <taxon>Metazoa</taxon>
        <taxon>Chordata</taxon>
        <taxon>Craniata</taxon>
        <taxon>Vertebrata</taxon>
        <taxon>Euteleostomi</taxon>
        <taxon>Mammalia</taxon>
        <taxon>Eutheria</taxon>
        <taxon>Afrotheria</taxon>
        <taxon>Tubulidentata</taxon>
        <taxon>Orycteropodidae</taxon>
        <taxon>Orycteropus</taxon>
    </lineage>
</organism>
<dbReference type="RefSeq" id="XP_042638205.1">
    <property type="nucleotide sequence ID" value="XM_042782271.1"/>
</dbReference>
<proteinExistence type="predicted"/>
<name>A0AC54Z9A1_ORYAF</name>
<protein>
    <submittedName>
        <fullName evidence="2">Ferritin heavy chain-like</fullName>
    </submittedName>
</protein>
<evidence type="ECO:0000313" key="2">
    <source>
        <dbReference type="RefSeq" id="XP_042638205.1"/>
    </source>
</evidence>
<dbReference type="Proteomes" id="UP000694850">
    <property type="component" value="Unplaced"/>
</dbReference>
<reference evidence="2" key="1">
    <citation type="submission" date="2025-08" db="UniProtKB">
        <authorList>
            <consortium name="RefSeq"/>
        </authorList>
    </citation>
    <scope>IDENTIFICATION</scope>
</reference>
<sequence>MATAPSQVFQNYKQECKSVINMQINLKLYVSYVYLSMTYHFDRQDTALKNFSAYFLRHSHEEHRHAETLLQPQNRRRGRIQLYYIRSPNVDDWGSGLSAMEHVFHLAHSVNQSLLDLHEMATDNNDAQLCDFLERHFLLKQVRIITELGNHVSNLRNLVAQDANLAEYAFEIFTLCESVNS</sequence>
<evidence type="ECO:0000313" key="1">
    <source>
        <dbReference type="Proteomes" id="UP000694850"/>
    </source>
</evidence>
<keyword evidence="1" id="KW-1185">Reference proteome</keyword>